<dbReference type="InterPro" id="IPR044839">
    <property type="entry name" value="NDR1-like"/>
</dbReference>
<keyword evidence="3" id="KW-1133">Transmembrane helix</keyword>
<dbReference type="Proteomes" id="UP000594263">
    <property type="component" value="Unplaced"/>
</dbReference>
<organism evidence="4 5">
    <name type="scientific">Kalanchoe fedtschenkoi</name>
    <name type="common">Lavender scallops</name>
    <name type="synonym">South American air plant</name>
    <dbReference type="NCBI Taxonomy" id="63787"/>
    <lineage>
        <taxon>Eukaryota</taxon>
        <taxon>Viridiplantae</taxon>
        <taxon>Streptophyta</taxon>
        <taxon>Embryophyta</taxon>
        <taxon>Tracheophyta</taxon>
        <taxon>Spermatophyta</taxon>
        <taxon>Magnoliopsida</taxon>
        <taxon>eudicotyledons</taxon>
        <taxon>Gunneridae</taxon>
        <taxon>Pentapetalae</taxon>
        <taxon>Saxifragales</taxon>
        <taxon>Crassulaceae</taxon>
        <taxon>Kalanchoe</taxon>
    </lineage>
</organism>
<keyword evidence="2 3" id="KW-0472">Membrane</keyword>
<keyword evidence="5" id="KW-1185">Reference proteome</keyword>
<dbReference type="Gramene" id="Kaladp0037s0509.1.v1.1">
    <property type="protein sequence ID" value="Kaladp0037s0509.1.v1.1"/>
    <property type="gene ID" value="Kaladp0037s0509.v1.1"/>
</dbReference>
<protein>
    <recommendedName>
        <fullName evidence="6">Late embryogenesis abundant protein LEA-2 subgroup domain-containing protein</fullName>
    </recommendedName>
</protein>
<dbReference type="AlphaFoldDB" id="A0A7N0TJ01"/>
<evidence type="ECO:0000256" key="2">
    <source>
        <dbReference type="ARBA" id="ARBA00023136"/>
    </source>
</evidence>
<evidence type="ECO:0000313" key="5">
    <source>
        <dbReference type="Proteomes" id="UP000594263"/>
    </source>
</evidence>
<feature type="transmembrane region" description="Helical" evidence="3">
    <location>
        <begin position="95"/>
        <end position="117"/>
    </location>
</feature>
<evidence type="ECO:0008006" key="6">
    <source>
        <dbReference type="Google" id="ProtNLM"/>
    </source>
</evidence>
<dbReference type="PANTHER" id="PTHR31234">
    <property type="entry name" value="LATE EMBRYOGENESIS ABUNDANT (LEA) HYDROXYPROLINE-RICH GLYCOPROTEIN FAMILY"/>
    <property type="match status" value="1"/>
</dbReference>
<proteinExistence type="predicted"/>
<accession>A0A7N0TJ01</accession>
<dbReference type="EnsemblPlants" id="Kaladp0037s0509.1.v1.1">
    <property type="protein sequence ID" value="Kaladp0037s0509.1.v1.1"/>
    <property type="gene ID" value="Kaladp0037s0509.v1.1"/>
</dbReference>
<name>A0A7N0TJ01_KALFE</name>
<evidence type="ECO:0000256" key="1">
    <source>
        <dbReference type="ARBA" id="ARBA00004370"/>
    </source>
</evidence>
<sequence>MVDYKLIDPMNAKVFIVMILMEDAVLPIPNYRLEHCPLGRSRFTRPPYNCYAIREEAPDEDDHNDHHNSAAGSGGYDNNTYYNHPNSSYSRPCQFTLAISGFIALFGFFCLILWAAAKPFKPNITVKSLTTHNMNLGVGVDHTGVPTRMLTLNCSVDIAVHNPATFFGIHLRSKSLQLMYSRITIATGQISKYYQARKSRGMLKVKVEGHEVALYGVGESLAKSSYLDRIPVRLVFHLFSTGKVVGKLVSVEYKSHVSCSLFITKSHSIDNNKPINLQHNACIYL</sequence>
<dbReference type="PANTHER" id="PTHR31234:SF2">
    <property type="entry name" value="OS05G0199100 PROTEIN"/>
    <property type="match status" value="1"/>
</dbReference>
<evidence type="ECO:0000313" key="4">
    <source>
        <dbReference type="EnsemblPlants" id="Kaladp0037s0509.1.v1.1"/>
    </source>
</evidence>
<comment type="subcellular location">
    <subcellularLocation>
        <location evidence="1">Membrane</location>
    </subcellularLocation>
</comment>
<dbReference type="GO" id="GO:0098542">
    <property type="term" value="P:defense response to other organism"/>
    <property type="evidence" value="ECO:0007669"/>
    <property type="project" value="InterPro"/>
</dbReference>
<evidence type="ECO:0000256" key="3">
    <source>
        <dbReference type="SAM" id="Phobius"/>
    </source>
</evidence>
<reference evidence="4" key="1">
    <citation type="submission" date="2021-01" db="UniProtKB">
        <authorList>
            <consortium name="EnsemblPlants"/>
        </authorList>
    </citation>
    <scope>IDENTIFICATION</scope>
</reference>
<dbReference type="OMA" id="VMILMED"/>
<keyword evidence="3" id="KW-0812">Transmembrane</keyword>
<dbReference type="GO" id="GO:0005886">
    <property type="term" value="C:plasma membrane"/>
    <property type="evidence" value="ECO:0007669"/>
    <property type="project" value="TreeGrafter"/>
</dbReference>